<dbReference type="EMBL" id="JASBNA010000031">
    <property type="protein sequence ID" value="KAK7683366.1"/>
    <property type="molecule type" value="Genomic_DNA"/>
</dbReference>
<feature type="compositionally biased region" description="Polar residues" evidence="1">
    <location>
        <begin position="237"/>
        <end position="246"/>
    </location>
</feature>
<sequence>MLAEEQEAATQEHLKRMAEDRDTRLTGENNSGIAVFHDAISTFRSLENQVQALYVRTGVEVLMFAVRSSQEQWFRPYVMTTSDHAGNFFHTCFNQDTETYATRFEAYCLSGIEGVQNRITEEVAALKAQCTAGILAQLNDLLAPTILSKMVYADIFSQITLKHHIIYENWPVSKFCTPGKLTLLELRRLHHVLMNGAPLFRHVPLAEWEGLDLDAFQTRHDLISPTAARPLIATSTTVNSGLSTPSDAATDAATGDTVTGTTTNDRATGATTSDATTGATTSDATTGTPTGNTTAVLTGDAAAAPVLPQPTSFSPTVGGDMLTLDGGMVIRPRQRRRRWDAGLTKEQKAEVLALREAEKVKKTAGRQSDGNIAPE</sequence>
<keyword evidence="3" id="KW-1185">Reference proteome</keyword>
<evidence type="ECO:0000313" key="2">
    <source>
        <dbReference type="EMBL" id="KAK7683366.1"/>
    </source>
</evidence>
<name>A0AAW0FR75_9APHY</name>
<feature type="compositionally biased region" description="Low complexity" evidence="1">
    <location>
        <begin position="247"/>
        <end position="294"/>
    </location>
</feature>
<evidence type="ECO:0000256" key="1">
    <source>
        <dbReference type="SAM" id="MobiDB-lite"/>
    </source>
</evidence>
<evidence type="ECO:0000313" key="3">
    <source>
        <dbReference type="Proteomes" id="UP001385951"/>
    </source>
</evidence>
<gene>
    <name evidence="2" type="ORF">QCA50_013628</name>
</gene>
<feature type="compositionally biased region" description="Basic and acidic residues" evidence="1">
    <location>
        <begin position="10"/>
        <end position="23"/>
    </location>
</feature>
<protein>
    <submittedName>
        <fullName evidence="2">Uncharacterized protein</fullName>
    </submittedName>
</protein>
<reference evidence="2 3" key="1">
    <citation type="submission" date="2022-09" db="EMBL/GenBank/DDBJ databases">
        <authorList>
            <person name="Palmer J.M."/>
        </authorList>
    </citation>
    <scope>NUCLEOTIDE SEQUENCE [LARGE SCALE GENOMIC DNA]</scope>
    <source>
        <strain evidence="2 3">DSM 7382</strain>
    </source>
</reference>
<organism evidence="2 3">
    <name type="scientific">Cerrena zonata</name>
    <dbReference type="NCBI Taxonomy" id="2478898"/>
    <lineage>
        <taxon>Eukaryota</taxon>
        <taxon>Fungi</taxon>
        <taxon>Dikarya</taxon>
        <taxon>Basidiomycota</taxon>
        <taxon>Agaricomycotina</taxon>
        <taxon>Agaricomycetes</taxon>
        <taxon>Polyporales</taxon>
        <taxon>Cerrenaceae</taxon>
        <taxon>Cerrena</taxon>
    </lineage>
</organism>
<dbReference type="AlphaFoldDB" id="A0AAW0FR75"/>
<comment type="caution">
    <text evidence="2">The sequence shown here is derived from an EMBL/GenBank/DDBJ whole genome shotgun (WGS) entry which is preliminary data.</text>
</comment>
<feature type="region of interest" description="Disordered" evidence="1">
    <location>
        <begin position="237"/>
        <end position="294"/>
    </location>
</feature>
<proteinExistence type="predicted"/>
<dbReference type="Proteomes" id="UP001385951">
    <property type="component" value="Unassembled WGS sequence"/>
</dbReference>
<accession>A0AAW0FR75</accession>
<feature type="region of interest" description="Disordered" evidence="1">
    <location>
        <begin position="1"/>
        <end position="23"/>
    </location>
</feature>